<dbReference type="GO" id="GO:0016020">
    <property type="term" value="C:membrane"/>
    <property type="evidence" value="ECO:0007669"/>
    <property type="project" value="UniProtKB-SubCell"/>
</dbReference>
<feature type="transmembrane region" description="Helical" evidence="5">
    <location>
        <begin position="131"/>
        <end position="149"/>
    </location>
</feature>
<reference evidence="7 8" key="1">
    <citation type="submission" date="2020-07" db="EMBL/GenBank/DDBJ databases">
        <title>Sequencing the genomes of 1000 actinobacteria strains.</title>
        <authorList>
            <person name="Klenk H.-P."/>
        </authorList>
    </citation>
    <scope>NUCLEOTIDE SEQUENCE [LARGE SCALE GENOMIC DNA]</scope>
    <source>
        <strain evidence="7 8">DSM 17380</strain>
    </source>
</reference>
<feature type="transmembrane region" description="Helical" evidence="5">
    <location>
        <begin position="368"/>
        <end position="389"/>
    </location>
</feature>
<feature type="transmembrane region" description="Helical" evidence="5">
    <location>
        <begin position="426"/>
        <end position="444"/>
    </location>
</feature>
<dbReference type="GO" id="GO:0055085">
    <property type="term" value="P:transmembrane transport"/>
    <property type="evidence" value="ECO:0007669"/>
    <property type="project" value="InterPro"/>
</dbReference>
<feature type="transmembrane region" description="Helical" evidence="5">
    <location>
        <begin position="199"/>
        <end position="225"/>
    </location>
</feature>
<dbReference type="InterPro" id="IPR050367">
    <property type="entry name" value="APC_superfamily"/>
</dbReference>
<dbReference type="PANTHER" id="PTHR42770">
    <property type="entry name" value="AMINO ACID TRANSPORTER-RELATED"/>
    <property type="match status" value="1"/>
</dbReference>
<evidence type="ECO:0000256" key="3">
    <source>
        <dbReference type="ARBA" id="ARBA00022989"/>
    </source>
</evidence>
<dbReference type="RefSeq" id="WP_185987314.1">
    <property type="nucleotide sequence ID" value="NZ_BAAALZ010000001.1"/>
</dbReference>
<feature type="domain" description="Amino acid permease/ SLC12A" evidence="6">
    <location>
        <begin position="28"/>
        <end position="414"/>
    </location>
</feature>
<comment type="subcellular location">
    <subcellularLocation>
        <location evidence="1">Membrane</location>
        <topology evidence="1">Multi-pass membrane protein</topology>
    </subcellularLocation>
</comment>
<dbReference type="AlphaFoldDB" id="A0A852QYA6"/>
<evidence type="ECO:0000256" key="1">
    <source>
        <dbReference type="ARBA" id="ARBA00004141"/>
    </source>
</evidence>
<keyword evidence="3 5" id="KW-1133">Transmembrane helix</keyword>
<dbReference type="PIRSF" id="PIRSF006060">
    <property type="entry name" value="AA_transporter"/>
    <property type="match status" value="1"/>
</dbReference>
<evidence type="ECO:0000256" key="2">
    <source>
        <dbReference type="ARBA" id="ARBA00022692"/>
    </source>
</evidence>
<name>A0A852QYA6_9MICO</name>
<proteinExistence type="predicted"/>
<feature type="transmembrane region" description="Helical" evidence="5">
    <location>
        <begin position="237"/>
        <end position="256"/>
    </location>
</feature>
<evidence type="ECO:0000313" key="8">
    <source>
        <dbReference type="Proteomes" id="UP000586095"/>
    </source>
</evidence>
<dbReference type="PANTHER" id="PTHR42770:SF8">
    <property type="entry name" value="PUTRESCINE IMPORTER PUUP"/>
    <property type="match status" value="1"/>
</dbReference>
<dbReference type="InterPro" id="IPR004841">
    <property type="entry name" value="AA-permease/SLC12A_dom"/>
</dbReference>
<feature type="transmembrane region" description="Helical" evidence="5">
    <location>
        <begin position="156"/>
        <end position="179"/>
    </location>
</feature>
<evidence type="ECO:0000259" key="6">
    <source>
        <dbReference type="Pfam" id="PF00324"/>
    </source>
</evidence>
<gene>
    <name evidence="7" type="ORF">BJ960_002186</name>
</gene>
<feature type="transmembrane region" description="Helical" evidence="5">
    <location>
        <begin position="401"/>
        <end position="420"/>
    </location>
</feature>
<dbReference type="Gene3D" id="1.20.1740.10">
    <property type="entry name" value="Amino acid/polyamine transporter I"/>
    <property type="match status" value="1"/>
</dbReference>
<evidence type="ECO:0000313" key="7">
    <source>
        <dbReference type="EMBL" id="NYD27383.1"/>
    </source>
</evidence>
<organism evidence="7 8">
    <name type="scientific">Leucobacter aridicollis</name>
    <dbReference type="NCBI Taxonomy" id="283878"/>
    <lineage>
        <taxon>Bacteria</taxon>
        <taxon>Bacillati</taxon>
        <taxon>Actinomycetota</taxon>
        <taxon>Actinomycetes</taxon>
        <taxon>Micrococcales</taxon>
        <taxon>Microbacteriaceae</taxon>
        <taxon>Leucobacter</taxon>
    </lineage>
</organism>
<keyword evidence="8" id="KW-1185">Reference proteome</keyword>
<protein>
    <submittedName>
        <fullName evidence="7">Putrescine importer</fullName>
    </submittedName>
</protein>
<feature type="transmembrane region" description="Helical" evidence="5">
    <location>
        <begin position="51"/>
        <end position="74"/>
    </location>
</feature>
<feature type="transmembrane region" description="Helical" evidence="5">
    <location>
        <begin position="21"/>
        <end position="45"/>
    </location>
</feature>
<comment type="caution">
    <text evidence="7">The sequence shown here is derived from an EMBL/GenBank/DDBJ whole genome shotgun (WGS) entry which is preliminary data.</text>
</comment>
<feature type="transmembrane region" description="Helical" evidence="5">
    <location>
        <begin position="343"/>
        <end position="362"/>
    </location>
</feature>
<keyword evidence="2 5" id="KW-0812">Transmembrane</keyword>
<sequence length="472" mass="51122">MTKTFTPAAKRGGSLKRNLGLWAIVGLGLGYMTPTVVFDTFGLVARDTDNVVPLAYLVALIVMMFTAVSYGKMAGAIPSAGSAYTYVRESIHPNVGFMVGWTSLIDYLLLPMVNCLIIRSYLEAVFPGTPGWIWVVLYCILVTSVIYLTMRGTSNLNMILLVFSIVVMVVFVAMVWAQLREGDGVGSIASTQPFFHEGVQMSAVLTGATIVCFSFIGFDAVTMYVEEAKSPKIMPRAILLTVVLGGAIFLIAGYFTQLRFPDWQEFAPGGDMQFVEDSTLPLIGQFVGGPVLQAVLTAAGFAATLASGLASHASVSRMLLVMGRNNVLPKKFFGYINPKTHTPTFNIVLTGAVSLLAMAFTLEIISAFINYGALIAFTAVNVSVIAWFAIKQKRYKTPKDFFSYVVMPGIGMILTGVLWANLHLDALIGGVAWSVLGLIYLVFLTKGFRRKVSAFDESQPVTGYNKVPEGAE</sequence>
<accession>A0A852QYA6</accession>
<feature type="transmembrane region" description="Helical" evidence="5">
    <location>
        <begin position="95"/>
        <end position="119"/>
    </location>
</feature>
<dbReference type="Proteomes" id="UP000586095">
    <property type="component" value="Unassembled WGS sequence"/>
</dbReference>
<keyword evidence="4 5" id="KW-0472">Membrane</keyword>
<feature type="transmembrane region" description="Helical" evidence="5">
    <location>
        <begin position="298"/>
        <end position="322"/>
    </location>
</feature>
<dbReference type="Pfam" id="PF00324">
    <property type="entry name" value="AA_permease"/>
    <property type="match status" value="1"/>
</dbReference>
<evidence type="ECO:0000256" key="4">
    <source>
        <dbReference type="ARBA" id="ARBA00023136"/>
    </source>
</evidence>
<dbReference type="EMBL" id="JACCBD010000001">
    <property type="protein sequence ID" value="NYD27383.1"/>
    <property type="molecule type" value="Genomic_DNA"/>
</dbReference>
<evidence type="ECO:0000256" key="5">
    <source>
        <dbReference type="SAM" id="Phobius"/>
    </source>
</evidence>